<keyword evidence="6" id="KW-0964">Secreted</keyword>
<keyword evidence="18 28" id="KW-1015">Disulfide bond</keyword>
<evidence type="ECO:0000256" key="4">
    <source>
        <dbReference type="ARBA" id="ARBA00012395"/>
    </source>
</evidence>
<evidence type="ECO:0000256" key="27">
    <source>
        <dbReference type="PIRSR" id="PIRSR621190-5"/>
    </source>
</evidence>
<feature type="disulfide bond" evidence="28">
    <location>
        <begin position="289"/>
        <end position="315"/>
    </location>
</feature>
<evidence type="ECO:0000256" key="8">
    <source>
        <dbReference type="ARBA" id="ARBA00022670"/>
    </source>
</evidence>
<feature type="binding site" evidence="26">
    <location>
        <position position="594"/>
    </location>
    <ligand>
        <name>Ca(2+)</name>
        <dbReference type="ChEBI" id="CHEBI:29108"/>
        <label>5</label>
    </ligand>
</feature>
<feature type="binding site" evidence="26">
    <location>
        <position position="186"/>
    </location>
    <ligand>
        <name>Ca(2+)</name>
        <dbReference type="ChEBI" id="CHEBI:29108"/>
        <label>3</label>
    </ligand>
</feature>
<evidence type="ECO:0000256" key="13">
    <source>
        <dbReference type="ARBA" id="ARBA00022833"/>
    </source>
</evidence>
<comment type="subunit">
    <text evidence="24">Exists as monomer or homodimer; disulfide-linked. Also exists as heterodimer with LCN2. Macrophages and transformed cell lines produce only the monomeric form. Interacts with ECM1.</text>
</comment>
<dbReference type="PROSITE" id="PS00546">
    <property type="entry name" value="CYSTEINE_SWITCH"/>
    <property type="match status" value="1"/>
</dbReference>
<keyword evidence="8" id="KW-0645">Protease</keyword>
<evidence type="ECO:0000256" key="22">
    <source>
        <dbReference type="ARBA" id="ARBA00033338"/>
    </source>
</evidence>
<evidence type="ECO:0000256" key="18">
    <source>
        <dbReference type="ARBA" id="ARBA00023157"/>
    </source>
</evidence>
<feature type="domain" description="Fibronectin type-II" evidence="32">
    <location>
        <begin position="226"/>
        <end position="274"/>
    </location>
</feature>
<feature type="binding site" evidence="26">
    <location>
        <position position="130"/>
    </location>
    <ligand>
        <name>Ca(2+)</name>
        <dbReference type="ChEBI" id="CHEBI:29108"/>
        <label>1</label>
    </ligand>
</feature>
<keyword evidence="15" id="KW-0482">Metalloprotease</keyword>
<gene>
    <name evidence="33" type="primary">MMP9</name>
</gene>
<feature type="repeat" description="Hemopexin" evidence="29">
    <location>
        <begin position="588"/>
        <end position="635"/>
    </location>
</feature>
<dbReference type="PIRSF" id="PIRSF001191">
    <property type="entry name" value="Peptidase_M10A_matrix"/>
    <property type="match status" value="1"/>
</dbReference>
<dbReference type="InterPro" id="IPR000562">
    <property type="entry name" value="FN_type2_dom"/>
</dbReference>
<feature type="binding site" evidence="26">
    <location>
        <position position="182"/>
    </location>
    <ligand>
        <name>Ca(2+)</name>
        <dbReference type="ChEBI" id="CHEBI:29108"/>
        <label>3</label>
    </ligand>
</feature>
<dbReference type="CDD" id="cd00062">
    <property type="entry name" value="FN2"/>
    <property type="match status" value="3"/>
</dbReference>
<sequence length="682" mass="77243">MRLLILATMAIGLLALSCFAAPLSSVFIVFPGEKSTNLTDQELVRSYLEKYGYINTELRSGHQVSEVKAIRHLQRKLGLKETGDLDSETLDAIKRPRCGVPDVRNYQTFEGDLKWDHTDITYRVLNYSPDLDYTVIEDAFARAFKVWSDVTPLTFEKIYDGTADIMISFGSQDHGDSYPFDGKDGLLAHAYPPGEGVYGDVHFDDDEFWTLGTGIATVVKTRFGNANGERCRFPFRFEGESYSTCTTDGRSDGLPWCATTSNYDRDGKYGFCPSELLYTYSGNSNGKKCVFPFIFDGKSYDKCTTDGRSDGYRWCATTNSFDKDKKYGFCPNRDTAVIGGNSQGEPCEFPYNFMGKKYYSCTTDGRGDGKLWCSTTADYDQDKKWGLCPDQGYSLFLVAAHEFGHALGLDHSSIREALMYPMYDYIENFHLHSDDIAGIQYLYGPKPGPDPTDPQPSVPPTIDVSIPTEEPPHTSTTLPKTTSSPPIDPTADACQVDFFDAITEIKGEMHFFKNGKYWKTSDQKKNVIEGPFVTSNTWPALPTVIDTAFEDHPTKKIYFFSGRQFWVYSGEQVLGPRNIEKLGLGKEADKIAGAIQRTGSKVLLFNGDKYWRFDTKAQMVEKGYPRYTDTFFAGVPLDSHDVFLHKGKFYFCQDRFYWRMTSRRQVDRVGYVKYDILKCREY</sequence>
<feature type="repeat" description="Hemopexin" evidence="29">
    <location>
        <begin position="542"/>
        <end position="586"/>
    </location>
</feature>
<feature type="binding site" evidence="26">
    <location>
        <position position="205"/>
    </location>
    <ligand>
        <name>Ca(2+)</name>
        <dbReference type="ChEBI" id="CHEBI:29108"/>
        <label>1</label>
    </ligand>
</feature>
<feature type="binding site" evidence="26">
    <location>
        <position position="546"/>
    </location>
    <ligand>
        <name>Ca(2+)</name>
        <dbReference type="ChEBI" id="CHEBI:29108"/>
        <label>4</label>
    </ligand>
</feature>
<comment type="function">
    <text evidence="23">Matrix metalloproteinase that plays an essential role in local proteolysis of the extracellular matrix and in leukocyte migration. Could play a role in bone osteoclastic resorption. Cleaves KiSS1 at a Gly-|-Leu bond. Cleaves NINJ1 to generate the Secreted ninjurin-1 form. Cleaves type IV and type V collagen into large C-terminal three quarter fragments and shorter N-terminal one quarter fragments. Degrades fibronectin but not laminin or Pz-peptide.</text>
</comment>
<dbReference type="Gene3D" id="2.10.10.10">
    <property type="entry name" value="Fibronectin, type II, collagen-binding"/>
    <property type="match status" value="2"/>
</dbReference>
<feature type="repeat" description="Hemopexin" evidence="29">
    <location>
        <begin position="496"/>
        <end position="541"/>
    </location>
</feature>
<evidence type="ECO:0000256" key="23">
    <source>
        <dbReference type="ARBA" id="ARBA00045780"/>
    </source>
</evidence>
<feature type="disulfide bond" evidence="28">
    <location>
        <begin position="231"/>
        <end position="257"/>
    </location>
</feature>
<dbReference type="GO" id="GO:0008270">
    <property type="term" value="F:zinc ion binding"/>
    <property type="evidence" value="ECO:0007669"/>
    <property type="project" value="InterPro"/>
</dbReference>
<dbReference type="InterPro" id="IPR036943">
    <property type="entry name" value="FN_type2_sf"/>
</dbReference>
<feature type="binding site" evidence="26">
    <location>
        <position position="176"/>
    </location>
    <ligand>
        <name>Zn(2+)</name>
        <dbReference type="ChEBI" id="CHEBI:29105"/>
        <label>1</label>
    </ligand>
</feature>
<evidence type="ECO:0000256" key="20">
    <source>
        <dbReference type="ARBA" id="ARBA00030375"/>
    </source>
</evidence>
<dbReference type="SMART" id="SM00059">
    <property type="entry name" value="FN2"/>
    <property type="match status" value="3"/>
</dbReference>
<dbReference type="EMBL" id="AFYH01129848">
    <property type="status" value="NOT_ANNOTATED_CDS"/>
    <property type="molecule type" value="Genomic_DNA"/>
</dbReference>
<organism evidence="33 34">
    <name type="scientific">Latimeria chalumnae</name>
    <name type="common">Coelacanth</name>
    <dbReference type="NCBI Taxonomy" id="7897"/>
    <lineage>
        <taxon>Eukaryota</taxon>
        <taxon>Metazoa</taxon>
        <taxon>Chordata</taxon>
        <taxon>Craniata</taxon>
        <taxon>Vertebrata</taxon>
        <taxon>Euteleostomi</taxon>
        <taxon>Coelacanthiformes</taxon>
        <taxon>Coelacanthidae</taxon>
        <taxon>Latimeria</taxon>
    </lineage>
</organism>
<feature type="region of interest" description="Disordered" evidence="30">
    <location>
        <begin position="443"/>
        <end position="489"/>
    </location>
</feature>
<dbReference type="SMART" id="SM00235">
    <property type="entry name" value="ZnMc"/>
    <property type="match status" value="1"/>
</dbReference>
<feature type="signal peptide" evidence="31">
    <location>
        <begin position="1"/>
        <end position="20"/>
    </location>
</feature>
<feature type="binding site" evidence="26">
    <location>
        <position position="189"/>
    </location>
    <ligand>
        <name>Zn(2+)</name>
        <dbReference type="ChEBI" id="CHEBI:29105"/>
        <label>1</label>
    </ligand>
</feature>
<dbReference type="FunFam" id="3.40.390.10:FF:000010">
    <property type="entry name" value="72 kDa type IV collagenase"/>
    <property type="match status" value="1"/>
</dbReference>
<dbReference type="GO" id="GO:0006508">
    <property type="term" value="P:proteolysis"/>
    <property type="evidence" value="ECO:0007669"/>
    <property type="project" value="UniProtKB-KW"/>
</dbReference>
<dbReference type="InterPro" id="IPR002477">
    <property type="entry name" value="Peptidoglycan-bd-like"/>
</dbReference>
<dbReference type="CDD" id="cd00094">
    <property type="entry name" value="HX"/>
    <property type="match status" value="1"/>
</dbReference>
<dbReference type="Pfam" id="PF00040">
    <property type="entry name" value="fn2"/>
    <property type="match status" value="2"/>
</dbReference>
<comment type="similarity">
    <text evidence="3">Belongs to the peptidase M10A family.</text>
</comment>
<dbReference type="PROSITE" id="PS51257">
    <property type="entry name" value="PROKAR_LIPOPROTEIN"/>
    <property type="match status" value="1"/>
</dbReference>
<evidence type="ECO:0000256" key="6">
    <source>
        <dbReference type="ARBA" id="ARBA00022525"/>
    </source>
</evidence>
<keyword evidence="14 26" id="KW-0106">Calcium</keyword>
<feature type="domain" description="Fibronectin type-II" evidence="32">
    <location>
        <begin position="284"/>
        <end position="332"/>
    </location>
</feature>
<evidence type="ECO:0000256" key="19">
    <source>
        <dbReference type="ARBA" id="ARBA00023180"/>
    </source>
</evidence>
<comment type="subcellular location">
    <subcellularLocation>
        <location evidence="2">Secreted</location>
        <location evidence="2">Extracellular space</location>
        <location evidence="2">Extracellular matrix</location>
    </subcellularLocation>
</comment>
<dbReference type="EMBL" id="AFYH01129849">
    <property type="status" value="NOT_ANNOTATED_CDS"/>
    <property type="molecule type" value="Genomic_DNA"/>
</dbReference>
<evidence type="ECO:0000256" key="1">
    <source>
        <dbReference type="ARBA" id="ARBA00001425"/>
    </source>
</evidence>
<evidence type="ECO:0000313" key="33">
    <source>
        <dbReference type="Ensembl" id="ENSLACP00000014693.1"/>
    </source>
</evidence>
<dbReference type="FunFam" id="2.10.10.10:FF:000001">
    <property type="entry name" value="Fibronectin 1a isoform 1"/>
    <property type="match status" value="3"/>
</dbReference>
<dbReference type="Gene3D" id="2.110.10.10">
    <property type="entry name" value="Hemopexin-like domain"/>
    <property type="match status" value="1"/>
</dbReference>
<feature type="binding site" evidence="26">
    <location>
        <position position="207"/>
    </location>
    <ligand>
        <name>Ca(2+)</name>
        <dbReference type="ChEBI" id="CHEBI:29108"/>
        <label>1</label>
    </ligand>
</feature>
<evidence type="ECO:0000256" key="30">
    <source>
        <dbReference type="SAM" id="MobiDB-lite"/>
    </source>
</evidence>
<dbReference type="InterPro" id="IPR021158">
    <property type="entry name" value="Pept_M10A_Zn_BS"/>
</dbReference>
<dbReference type="Pfam" id="PF00413">
    <property type="entry name" value="Peptidase_M10"/>
    <property type="match status" value="2"/>
</dbReference>
<dbReference type="PRINTS" id="PR00138">
    <property type="entry name" value="MATRIXIN"/>
</dbReference>
<feature type="binding site" evidence="26">
    <location>
        <position position="202"/>
    </location>
    <ligand>
        <name>Zn(2+)</name>
        <dbReference type="ChEBI" id="CHEBI:29105"/>
        <label>1</label>
    </ligand>
</feature>
<dbReference type="InterPro" id="IPR001818">
    <property type="entry name" value="Pept_M10_metallopeptidase"/>
</dbReference>
<feature type="disulfide bond" evidence="28">
    <location>
        <begin position="347"/>
        <end position="373"/>
    </location>
</feature>
<evidence type="ECO:0000256" key="12">
    <source>
        <dbReference type="ARBA" id="ARBA00022801"/>
    </source>
</evidence>
<accession>H3AYH2</accession>
<dbReference type="Pfam" id="PF01471">
    <property type="entry name" value="PG_binding_1"/>
    <property type="match status" value="1"/>
</dbReference>
<dbReference type="PANTHER" id="PTHR10201">
    <property type="entry name" value="MATRIX METALLOPROTEINASE"/>
    <property type="match status" value="1"/>
</dbReference>
<evidence type="ECO:0000256" key="5">
    <source>
        <dbReference type="ARBA" id="ARBA00013698"/>
    </source>
</evidence>
<dbReference type="CDD" id="cd04278">
    <property type="entry name" value="ZnMc_MMP"/>
    <property type="match status" value="1"/>
</dbReference>
<feature type="binding site" description="in inhibited form" evidence="26">
    <location>
        <position position="98"/>
    </location>
    <ligand>
        <name>Zn(2+)</name>
        <dbReference type="ChEBI" id="CHEBI:29105"/>
        <label>2</label>
        <note>catalytic</note>
    </ligand>
</feature>
<feature type="domain" description="Fibronectin type-II" evidence="32">
    <location>
        <begin position="342"/>
        <end position="390"/>
    </location>
</feature>
<evidence type="ECO:0000256" key="11">
    <source>
        <dbReference type="ARBA" id="ARBA00022737"/>
    </source>
</evidence>
<dbReference type="SUPFAM" id="SSF57440">
    <property type="entry name" value="Kringle-like"/>
    <property type="match status" value="3"/>
</dbReference>
<dbReference type="InterPro" id="IPR000585">
    <property type="entry name" value="Hemopexin-like_dom"/>
</dbReference>
<keyword evidence="16" id="KW-0177">Collagen degradation</keyword>
<feature type="compositionally biased region" description="Low complexity" evidence="30">
    <location>
        <begin position="473"/>
        <end position="485"/>
    </location>
</feature>
<dbReference type="PROSITE" id="PS00023">
    <property type="entry name" value="FN2_1"/>
    <property type="match status" value="1"/>
</dbReference>
<comment type="cofactor">
    <cofactor evidence="26">
        <name>Zn(2+)</name>
        <dbReference type="ChEBI" id="CHEBI:29105"/>
    </cofactor>
    <text evidence="26">Binds 2 Zn(2+) ions per subunit.</text>
</comment>
<keyword evidence="11" id="KW-0677">Repeat</keyword>
<dbReference type="SUPFAM" id="SSF55486">
    <property type="entry name" value="Metalloproteases ('zincins'), catalytic domain"/>
    <property type="match status" value="1"/>
</dbReference>
<feature type="binding site" evidence="26">
    <location>
        <position position="174"/>
    </location>
    <ligand>
        <name>Zn(2+)</name>
        <dbReference type="ChEBI" id="CHEBI:29105"/>
        <label>1</label>
    </ligand>
</feature>
<evidence type="ECO:0000256" key="25">
    <source>
        <dbReference type="PIRSR" id="PIRSR001191-1"/>
    </source>
</evidence>
<dbReference type="PRINTS" id="PR00013">
    <property type="entry name" value="FNTYPEII"/>
</dbReference>
<evidence type="ECO:0000256" key="10">
    <source>
        <dbReference type="ARBA" id="ARBA00022729"/>
    </source>
</evidence>
<dbReference type="Pfam" id="PF00045">
    <property type="entry name" value="Hemopexin"/>
    <property type="match status" value="4"/>
</dbReference>
<feature type="disulfide bond" evidence="28">
    <location>
        <begin position="245"/>
        <end position="272"/>
    </location>
</feature>
<dbReference type="InterPro" id="IPR013806">
    <property type="entry name" value="Kringle-like"/>
</dbReference>
<dbReference type="HOGENOM" id="CLU_015489_6_2_1"/>
<evidence type="ECO:0000256" key="15">
    <source>
        <dbReference type="ARBA" id="ARBA00023049"/>
    </source>
</evidence>
<evidence type="ECO:0000256" key="16">
    <source>
        <dbReference type="ARBA" id="ARBA00023105"/>
    </source>
</evidence>
<name>H3AYH2_LATCH</name>
<keyword evidence="10 31" id="KW-0732">Signal</keyword>
<dbReference type="Proteomes" id="UP000008672">
    <property type="component" value="Unassembled WGS sequence"/>
</dbReference>
<feature type="binding site" evidence="26">
    <location>
        <position position="204"/>
    </location>
    <ligand>
        <name>Ca(2+)</name>
        <dbReference type="ChEBI" id="CHEBI:29108"/>
        <label>3</label>
    </ligand>
</feature>
<keyword evidence="17" id="KW-0865">Zymogen</keyword>
<dbReference type="InterPro" id="IPR006026">
    <property type="entry name" value="Peptidase_Metallo"/>
</dbReference>
<comment type="catalytic activity">
    <reaction evidence="1">
        <text>Cleavage of gelatin types I and V and collagen types IV and V.</text>
        <dbReference type="EC" id="3.4.24.35"/>
    </reaction>
</comment>
<feature type="disulfide bond" evidence="28">
    <location>
        <begin position="361"/>
        <end position="388"/>
    </location>
</feature>
<dbReference type="GO" id="GO:0004222">
    <property type="term" value="F:metalloendopeptidase activity"/>
    <property type="evidence" value="ECO:0007669"/>
    <property type="project" value="UniProtKB-EC"/>
</dbReference>
<dbReference type="SMART" id="SM00120">
    <property type="entry name" value="HX"/>
    <property type="match status" value="4"/>
</dbReference>
<proteinExistence type="inferred from homology"/>
<protein>
    <recommendedName>
        <fullName evidence="5">Matrix metalloproteinase-9</fullName>
        <ecNumber evidence="4">3.4.24.35</ecNumber>
    </recommendedName>
    <alternativeName>
        <fullName evidence="20">92 kDa gelatinase</fullName>
    </alternativeName>
    <alternativeName>
        <fullName evidence="21">92 kDa type IV collagenase</fullName>
    </alternativeName>
    <alternativeName>
        <fullName evidence="22">Gelatinase B</fullName>
    </alternativeName>
</protein>
<dbReference type="SUPFAM" id="SSF47090">
    <property type="entry name" value="PGBD-like"/>
    <property type="match status" value="1"/>
</dbReference>
<dbReference type="PROSITE" id="PS51642">
    <property type="entry name" value="HEMOPEXIN_2"/>
    <property type="match status" value="3"/>
</dbReference>
<evidence type="ECO:0000256" key="17">
    <source>
        <dbReference type="ARBA" id="ARBA00023145"/>
    </source>
</evidence>
<feature type="binding site" evidence="26">
    <location>
        <position position="164"/>
    </location>
    <ligand>
        <name>Ca(2+)</name>
        <dbReference type="ChEBI" id="CHEBI:29108"/>
        <label>2</label>
    </ligand>
</feature>
<feature type="short sequence motif" description="Cysteine switch" evidence="27">
    <location>
        <begin position="96"/>
        <end position="103"/>
    </location>
</feature>
<evidence type="ECO:0000256" key="7">
    <source>
        <dbReference type="ARBA" id="ARBA00022530"/>
    </source>
</evidence>
<dbReference type="InterPro" id="IPR024079">
    <property type="entry name" value="MetalloPept_cat_dom_sf"/>
</dbReference>
<dbReference type="FunCoup" id="H3AYH2">
    <property type="interactions" value="345"/>
</dbReference>
<feature type="chain" id="PRO_5013857418" description="Matrix metalloproteinase-9" evidence="31">
    <location>
        <begin position="21"/>
        <end position="682"/>
    </location>
</feature>
<reference evidence="33" key="2">
    <citation type="submission" date="2025-08" db="UniProtKB">
        <authorList>
            <consortium name="Ensembl"/>
        </authorList>
    </citation>
    <scope>IDENTIFICATION</scope>
</reference>
<dbReference type="SUPFAM" id="SSF50923">
    <property type="entry name" value="Hemopexin-like domain"/>
    <property type="match status" value="1"/>
</dbReference>
<reference evidence="34" key="1">
    <citation type="submission" date="2011-08" db="EMBL/GenBank/DDBJ databases">
        <title>The draft genome of Latimeria chalumnae.</title>
        <authorList>
            <person name="Di Palma F."/>
            <person name="Alfoldi J."/>
            <person name="Johnson J."/>
            <person name="Berlin A."/>
            <person name="Gnerre S."/>
            <person name="Jaffe D."/>
            <person name="MacCallum I."/>
            <person name="Young S."/>
            <person name="Walker B.J."/>
            <person name="Lander E."/>
            <person name="Lindblad-Toh K."/>
        </authorList>
    </citation>
    <scope>NUCLEOTIDE SEQUENCE [LARGE SCALE GENOMIC DNA]</scope>
    <source>
        <strain evidence="34">Wild caught</strain>
    </source>
</reference>
<evidence type="ECO:0000256" key="31">
    <source>
        <dbReference type="SAM" id="SignalP"/>
    </source>
</evidence>
<dbReference type="PROSITE" id="PS51092">
    <property type="entry name" value="FN2_2"/>
    <property type="match status" value="3"/>
</dbReference>
<dbReference type="OMA" id="REKAYFC"/>
<dbReference type="PANTHER" id="PTHR10201:SF30">
    <property type="entry name" value="MATRIX METALLOPROTEINASE-9"/>
    <property type="match status" value="1"/>
</dbReference>
<evidence type="ECO:0000313" key="34">
    <source>
        <dbReference type="Proteomes" id="UP000008672"/>
    </source>
</evidence>
<feature type="binding site" evidence="26">
    <location>
        <position position="207"/>
    </location>
    <ligand>
        <name>Ca(2+)</name>
        <dbReference type="ChEBI" id="CHEBI:29108"/>
        <label>3</label>
    </ligand>
</feature>
<dbReference type="AlphaFoldDB" id="H3AYH2"/>
<evidence type="ECO:0000256" key="9">
    <source>
        <dbReference type="ARBA" id="ARBA00022723"/>
    </source>
</evidence>
<dbReference type="GO" id="GO:0030198">
    <property type="term" value="P:extracellular matrix organization"/>
    <property type="evidence" value="ECO:0007669"/>
    <property type="project" value="TreeGrafter"/>
</dbReference>
<dbReference type="GeneTree" id="ENSGT00940000157415"/>
<keyword evidence="9 26" id="KW-0479">Metal-binding</keyword>
<comment type="cofactor">
    <cofactor evidence="26">
        <name>Ca(2+)</name>
        <dbReference type="ChEBI" id="CHEBI:29108"/>
    </cofactor>
    <text evidence="26">Can bind about 5 Ca(2+) ions per subunit.</text>
</comment>
<dbReference type="GO" id="GO:0051239">
    <property type="term" value="P:regulation of multicellular organismal process"/>
    <property type="evidence" value="ECO:0007669"/>
    <property type="project" value="UniProtKB-ARBA"/>
</dbReference>
<feature type="compositionally biased region" description="Pro residues" evidence="30">
    <location>
        <begin position="446"/>
        <end position="459"/>
    </location>
</feature>
<keyword evidence="13 26" id="KW-0862">Zinc</keyword>
<keyword evidence="12" id="KW-0378">Hydrolase</keyword>
<keyword evidence="19" id="KW-0325">Glycoprotein</keyword>
<dbReference type="GO" id="GO:0031012">
    <property type="term" value="C:extracellular matrix"/>
    <property type="evidence" value="ECO:0007669"/>
    <property type="project" value="InterPro"/>
</dbReference>
<keyword evidence="34" id="KW-1185">Reference proteome</keyword>
<evidence type="ECO:0000256" key="21">
    <source>
        <dbReference type="ARBA" id="ARBA00032382"/>
    </source>
</evidence>
<feature type="binding site" evidence="26">
    <location>
        <position position="642"/>
    </location>
    <ligand>
        <name>Ca(2+)</name>
        <dbReference type="ChEBI" id="CHEBI:29108"/>
        <label>5</label>
    </ligand>
</feature>
<evidence type="ECO:0000256" key="28">
    <source>
        <dbReference type="PROSITE-ProRule" id="PRU00479"/>
    </source>
</evidence>
<feature type="binding site" evidence="26">
    <location>
        <position position="181"/>
    </location>
    <ligand>
        <name>Ca(2+)</name>
        <dbReference type="ChEBI" id="CHEBI:29108"/>
        <label>3</label>
    </ligand>
</feature>
<dbReference type="Gene3D" id="3.40.390.10">
    <property type="entry name" value="Collagenase (Catalytic Domain)"/>
    <property type="match status" value="2"/>
</dbReference>
<dbReference type="InParanoid" id="H3AYH2"/>
<feature type="disulfide bond" evidence="28">
    <location>
        <begin position="303"/>
        <end position="330"/>
    </location>
</feature>
<dbReference type="Ensembl" id="ENSLACT00000014795.1">
    <property type="protein sequence ID" value="ENSLACP00000014693.1"/>
    <property type="gene ID" value="ENSLACG00000012930.1"/>
</dbReference>
<dbReference type="GO" id="GO:0030574">
    <property type="term" value="P:collagen catabolic process"/>
    <property type="evidence" value="ECO:0007669"/>
    <property type="project" value="UniProtKB-KW"/>
</dbReference>
<evidence type="ECO:0000256" key="29">
    <source>
        <dbReference type="PROSITE-ProRule" id="PRU01011"/>
    </source>
</evidence>
<feature type="binding site" evidence="26">
    <location>
        <position position="548"/>
    </location>
    <ligand>
        <name>Ca(2+)</name>
        <dbReference type="ChEBI" id="CHEBI:29108"/>
        <label>5</label>
    </ligand>
</feature>
<dbReference type="InterPro" id="IPR036375">
    <property type="entry name" value="Hemopexin-like_dom_sf"/>
</dbReference>
<evidence type="ECO:0000256" key="14">
    <source>
        <dbReference type="ARBA" id="ARBA00022837"/>
    </source>
</evidence>
<evidence type="ECO:0000256" key="2">
    <source>
        <dbReference type="ARBA" id="ARBA00004498"/>
    </source>
</evidence>
<feature type="binding site" evidence="26">
    <location>
        <position position="502"/>
    </location>
    <ligand>
        <name>Ca(2+)</name>
        <dbReference type="ChEBI" id="CHEBI:29108"/>
        <label>5</label>
    </ligand>
</feature>
<reference evidence="33" key="3">
    <citation type="submission" date="2025-09" db="UniProtKB">
        <authorList>
            <consortium name="Ensembl"/>
        </authorList>
    </citation>
    <scope>IDENTIFICATION</scope>
</reference>
<dbReference type="eggNOG" id="KOG1565">
    <property type="taxonomic scope" value="Eukaryota"/>
</dbReference>
<evidence type="ECO:0000259" key="32">
    <source>
        <dbReference type="PROSITE" id="PS51092"/>
    </source>
</evidence>
<feature type="active site" evidence="25">
    <location>
        <position position="402"/>
    </location>
</feature>
<dbReference type="GO" id="GO:0005615">
    <property type="term" value="C:extracellular space"/>
    <property type="evidence" value="ECO:0007669"/>
    <property type="project" value="TreeGrafter"/>
</dbReference>
<evidence type="ECO:0000256" key="26">
    <source>
        <dbReference type="PIRSR" id="PIRSR621190-2"/>
    </source>
</evidence>
<evidence type="ECO:0000256" key="24">
    <source>
        <dbReference type="ARBA" id="ARBA00062173"/>
    </source>
</evidence>
<dbReference type="EC" id="3.4.24.35" evidence="4"/>
<dbReference type="InterPro" id="IPR021190">
    <property type="entry name" value="Pept_M10A"/>
</dbReference>
<evidence type="ECO:0000256" key="3">
    <source>
        <dbReference type="ARBA" id="ARBA00010370"/>
    </source>
</evidence>
<dbReference type="InterPro" id="IPR033739">
    <property type="entry name" value="M10A_MMP"/>
</dbReference>
<dbReference type="InterPro" id="IPR018487">
    <property type="entry name" value="Hemopexin-like_repeat"/>
</dbReference>
<dbReference type="InterPro" id="IPR036365">
    <property type="entry name" value="PGBD-like_sf"/>
</dbReference>
<feature type="binding site" evidence="26">
    <location>
        <position position="500"/>
    </location>
    <ligand>
        <name>Ca(2+)</name>
        <dbReference type="ChEBI" id="CHEBI:29108"/>
        <label>4</label>
    </ligand>
</feature>
<dbReference type="FunFam" id="2.110.10.10:FF:000011">
    <property type="entry name" value="Matrix metalloproteinase-9"/>
    <property type="match status" value="1"/>
</dbReference>
<dbReference type="STRING" id="7897.ENSLACP00000014693"/>
<feature type="binding site" evidence="26">
    <location>
        <position position="200"/>
    </location>
    <ligand>
        <name>Ca(2+)</name>
        <dbReference type="ChEBI" id="CHEBI:29108"/>
        <label>2</label>
    </ligand>
</feature>
<keyword evidence="7" id="KW-0272">Extracellular matrix</keyword>